<dbReference type="InterPro" id="IPR027417">
    <property type="entry name" value="P-loop_NTPase"/>
</dbReference>
<keyword evidence="1" id="KW-0067">ATP-binding</keyword>
<comment type="similarity">
    <text evidence="1">Belongs to the TRAFAC class myosin-kinesin ATPase superfamily. Kinesin family.</text>
</comment>
<evidence type="ECO:0000259" key="2">
    <source>
        <dbReference type="PROSITE" id="PS50067"/>
    </source>
</evidence>
<reference evidence="3" key="1">
    <citation type="submission" date="2019-11" db="EMBL/GenBank/DDBJ databases">
        <title>Leishmania tarentolae CDS.</title>
        <authorList>
            <person name="Goto Y."/>
            <person name="Yamagishi J."/>
        </authorList>
    </citation>
    <scope>NUCLEOTIDE SEQUENCE [LARGE SCALE GENOMIC DNA]</scope>
    <source>
        <strain evidence="3">Parrot Tar II</strain>
    </source>
</reference>
<keyword evidence="4" id="KW-1185">Reference proteome</keyword>
<dbReference type="GO" id="GO:0003777">
    <property type="term" value="F:microtubule motor activity"/>
    <property type="evidence" value="ECO:0007669"/>
    <property type="project" value="InterPro"/>
</dbReference>
<feature type="binding site" evidence="1">
    <location>
        <begin position="300"/>
        <end position="307"/>
    </location>
    <ligand>
        <name>ATP</name>
        <dbReference type="ChEBI" id="CHEBI:30616"/>
    </ligand>
</feature>
<accession>A0A640KD65</accession>
<dbReference type="VEuPathDB" id="TriTrypDB:LtaPh_1616500"/>
<dbReference type="EMBL" id="BLBS01000020">
    <property type="protein sequence ID" value="GET87523.1"/>
    <property type="molecule type" value="Genomic_DNA"/>
</dbReference>
<keyword evidence="1" id="KW-0505">Motor protein</keyword>
<keyword evidence="1" id="KW-0547">Nucleotide-binding</keyword>
<evidence type="ECO:0000313" key="3">
    <source>
        <dbReference type="EMBL" id="GET87523.1"/>
    </source>
</evidence>
<dbReference type="SUPFAM" id="SSF52540">
    <property type="entry name" value="P-loop containing nucleoside triphosphate hydrolases"/>
    <property type="match status" value="1"/>
</dbReference>
<gene>
    <name evidence="3" type="ORF">LtaPh_1616500</name>
</gene>
<dbReference type="Proteomes" id="UP000419144">
    <property type="component" value="Unassembled WGS sequence"/>
</dbReference>
<name>A0A640KD65_LEITA</name>
<dbReference type="PROSITE" id="PS50067">
    <property type="entry name" value="KINESIN_MOTOR_2"/>
    <property type="match status" value="1"/>
</dbReference>
<comment type="caution">
    <text evidence="3">The sequence shown here is derived from an EMBL/GenBank/DDBJ whole genome shotgun (WGS) entry which is preliminary data.</text>
</comment>
<protein>
    <submittedName>
        <fullName evidence="3">Unspecified product</fullName>
    </submittedName>
</protein>
<organism evidence="3 4">
    <name type="scientific">Leishmania tarentolae</name>
    <name type="common">Sauroleishmania tarentolae</name>
    <dbReference type="NCBI Taxonomy" id="5689"/>
    <lineage>
        <taxon>Eukaryota</taxon>
        <taxon>Discoba</taxon>
        <taxon>Euglenozoa</taxon>
        <taxon>Kinetoplastea</taxon>
        <taxon>Metakinetoplastina</taxon>
        <taxon>Trypanosomatida</taxon>
        <taxon>Trypanosomatidae</taxon>
        <taxon>Leishmaniinae</taxon>
        <taxon>Leishmania</taxon>
        <taxon>lizard Leishmania</taxon>
    </lineage>
</organism>
<dbReference type="GO" id="GO:0008017">
    <property type="term" value="F:microtubule binding"/>
    <property type="evidence" value="ECO:0007669"/>
    <property type="project" value="InterPro"/>
</dbReference>
<feature type="domain" description="Kinesin motor" evidence="2">
    <location>
        <begin position="227"/>
        <end position="339"/>
    </location>
</feature>
<dbReference type="InterPro" id="IPR001752">
    <property type="entry name" value="Kinesin_motor_dom"/>
</dbReference>
<dbReference type="OrthoDB" id="264170at2759"/>
<sequence length="339" mass="37510">MCSSHLPPFAPFHPSPSFCSAVASRNRKSAAHRTTFKRDALHDVPLARALTCDNSRMHLCSHLSLSLSRHWLLFCSSRPPTTCAREAVQYTHSVPRAPKPTLGCCTRFSLSICTSAHTHTHTHTRADLFCFSESLCTFLVCHNTCSAHMAHGCALEQSYVVRGAATDQLYCASLILSSFTGVQQRVLFSLHRNSHERCRRWCNGASNDFSARSTEDCASADPPPLTQLSEYYRKVACVPPSDESLRLADCRGQKGPRNLHFVLDRAFDRDVTQEDVYEAAVLDCVDGILTDTNASIFSHGHIAIGKTFTVRRKMTVIQDSGKSALHAVAADRGVLLRFI</sequence>
<dbReference type="Gene3D" id="3.40.850.10">
    <property type="entry name" value="Kinesin motor domain"/>
    <property type="match status" value="1"/>
</dbReference>
<dbReference type="GO" id="GO:0005524">
    <property type="term" value="F:ATP binding"/>
    <property type="evidence" value="ECO:0007669"/>
    <property type="project" value="UniProtKB-UniRule"/>
</dbReference>
<evidence type="ECO:0000256" key="1">
    <source>
        <dbReference type="PROSITE-ProRule" id="PRU00283"/>
    </source>
</evidence>
<dbReference type="Pfam" id="PF00225">
    <property type="entry name" value="Kinesin"/>
    <property type="match status" value="1"/>
</dbReference>
<dbReference type="AlphaFoldDB" id="A0A640KD65"/>
<evidence type="ECO:0000313" key="4">
    <source>
        <dbReference type="Proteomes" id="UP000419144"/>
    </source>
</evidence>
<dbReference type="InterPro" id="IPR036961">
    <property type="entry name" value="Kinesin_motor_dom_sf"/>
</dbReference>
<proteinExistence type="inferred from homology"/>
<dbReference type="GO" id="GO:0007018">
    <property type="term" value="P:microtubule-based movement"/>
    <property type="evidence" value="ECO:0007669"/>
    <property type="project" value="InterPro"/>
</dbReference>